<evidence type="ECO:0000256" key="6">
    <source>
        <dbReference type="ARBA" id="ARBA00023136"/>
    </source>
</evidence>
<dbReference type="eggNOG" id="arCOG01731">
    <property type="taxonomic scope" value="Archaea"/>
</dbReference>
<dbReference type="PIRSF" id="PIRSF006603">
    <property type="entry name" value="DinF"/>
    <property type="match status" value="1"/>
</dbReference>
<evidence type="ECO:0000256" key="7">
    <source>
        <dbReference type="SAM" id="Phobius"/>
    </source>
</evidence>
<feature type="transmembrane region" description="Helical" evidence="7">
    <location>
        <begin position="20"/>
        <end position="37"/>
    </location>
</feature>
<dbReference type="HOGENOM" id="CLU_012893_0_1_2"/>
<dbReference type="InterPro" id="IPR002528">
    <property type="entry name" value="MATE_fam"/>
</dbReference>
<feature type="transmembrane region" description="Helical" evidence="7">
    <location>
        <begin position="234"/>
        <end position="264"/>
    </location>
</feature>
<dbReference type="InterPro" id="IPR052031">
    <property type="entry name" value="Membrane_Transporter-Flippase"/>
</dbReference>
<keyword evidence="4 7" id="KW-0812">Transmembrane</keyword>
<evidence type="ECO:0000313" key="8">
    <source>
        <dbReference type="EMBL" id="AIY90617.1"/>
    </source>
</evidence>
<keyword evidence="5 7" id="KW-1133">Transmembrane helix</keyword>
<feature type="transmembrane region" description="Helical" evidence="7">
    <location>
        <begin position="168"/>
        <end position="188"/>
    </location>
</feature>
<dbReference type="Proteomes" id="UP000030624">
    <property type="component" value="Chromosome"/>
</dbReference>
<evidence type="ECO:0000256" key="2">
    <source>
        <dbReference type="ARBA" id="ARBA00022448"/>
    </source>
</evidence>
<dbReference type="KEGG" id="gac:GACE_1582"/>
<organism evidence="8 9">
    <name type="scientific">Geoglobus acetivorans</name>
    <dbReference type="NCBI Taxonomy" id="565033"/>
    <lineage>
        <taxon>Archaea</taxon>
        <taxon>Methanobacteriati</taxon>
        <taxon>Methanobacteriota</taxon>
        <taxon>Archaeoglobi</taxon>
        <taxon>Archaeoglobales</taxon>
        <taxon>Archaeoglobaceae</taxon>
        <taxon>Geoglobus</taxon>
    </lineage>
</organism>
<dbReference type="CDD" id="cd13147">
    <property type="entry name" value="MATE_MJ0709_like"/>
    <property type="match status" value="1"/>
</dbReference>
<proteinExistence type="predicted"/>
<accession>A0A0A7GI32</accession>
<feature type="transmembrane region" description="Helical" evidence="7">
    <location>
        <begin position="420"/>
        <end position="444"/>
    </location>
</feature>
<evidence type="ECO:0000256" key="5">
    <source>
        <dbReference type="ARBA" id="ARBA00022989"/>
    </source>
</evidence>
<keyword evidence="6 7" id="KW-0472">Membrane</keyword>
<dbReference type="AlphaFoldDB" id="A0A0A7GI32"/>
<dbReference type="GO" id="GO:0042910">
    <property type="term" value="F:xenobiotic transmembrane transporter activity"/>
    <property type="evidence" value="ECO:0007669"/>
    <property type="project" value="InterPro"/>
</dbReference>
<dbReference type="EMBL" id="CP009552">
    <property type="protein sequence ID" value="AIY90617.1"/>
    <property type="molecule type" value="Genomic_DNA"/>
</dbReference>
<feature type="transmembrane region" description="Helical" evidence="7">
    <location>
        <begin position="358"/>
        <end position="378"/>
    </location>
</feature>
<feature type="transmembrane region" description="Helical" evidence="7">
    <location>
        <begin position="93"/>
        <end position="113"/>
    </location>
</feature>
<dbReference type="GO" id="GO:0005886">
    <property type="term" value="C:plasma membrane"/>
    <property type="evidence" value="ECO:0007669"/>
    <property type="project" value="UniProtKB-SubCell"/>
</dbReference>
<sequence>MKTEGVRILLGEPEKAIIKLSIPMMISNLVFNLYNFADGVWVAGLGAESLSAIGLFMPLFLMFISLSMGLGIGASSAISRRIGAKDKRGADNVALHALLMSIAVGIIITSTFFRLEDILSLLGASGEVLQEALVYSRIIVAGGMLIVFNNVAVGILNGEGSAKKTMYANVAGSLMNIILDPILIYWAGMEIAGAAVASVLSMLISTAVIIYWLFFSNRTFVEVKPSHFRLSRKIFFDILRVGIPSAFAMLTMSVAVIVINSLIIRVDSADGVAVFTSAWRFVQFGFIPLFGFAGAATAVIGAAFGARNIDKLERAYRYAIKLGVKIEVVFLTITYLASPYIAMAFTYSQASARLYDDIVLALRILPVFLPFAPLGITTSSMFQGVGRGEYSFVITLMRTILFQITLAYVLGIFFGFGLRGIFTGIATGNIMSGIIAVTWGLTFIKNLRRDVA</sequence>
<feature type="transmembrane region" description="Helical" evidence="7">
    <location>
        <begin position="133"/>
        <end position="156"/>
    </location>
</feature>
<dbReference type="STRING" id="565033.GACE_1582"/>
<dbReference type="PANTHER" id="PTHR43549">
    <property type="entry name" value="MULTIDRUG RESISTANCE PROTEIN YPNP-RELATED"/>
    <property type="match status" value="1"/>
</dbReference>
<dbReference type="GO" id="GO:0015297">
    <property type="term" value="F:antiporter activity"/>
    <property type="evidence" value="ECO:0007669"/>
    <property type="project" value="InterPro"/>
</dbReference>
<keyword evidence="2" id="KW-0813">Transport</keyword>
<evidence type="ECO:0000256" key="4">
    <source>
        <dbReference type="ARBA" id="ARBA00022692"/>
    </source>
</evidence>
<dbReference type="InterPro" id="IPR048279">
    <property type="entry name" value="MdtK-like"/>
</dbReference>
<protein>
    <submittedName>
        <fullName evidence="8">MATE efflux family protein</fullName>
    </submittedName>
</protein>
<keyword evidence="3" id="KW-1003">Cell membrane</keyword>
<evidence type="ECO:0000256" key="3">
    <source>
        <dbReference type="ARBA" id="ARBA00022475"/>
    </source>
</evidence>
<evidence type="ECO:0000256" key="1">
    <source>
        <dbReference type="ARBA" id="ARBA00004651"/>
    </source>
</evidence>
<feature type="transmembrane region" description="Helical" evidence="7">
    <location>
        <begin position="49"/>
        <end position="72"/>
    </location>
</feature>
<dbReference type="Pfam" id="PF01554">
    <property type="entry name" value="MatE"/>
    <property type="match status" value="2"/>
</dbReference>
<feature type="transmembrane region" description="Helical" evidence="7">
    <location>
        <begin position="194"/>
        <end position="214"/>
    </location>
</feature>
<dbReference type="PANTHER" id="PTHR43549:SF2">
    <property type="entry name" value="MULTIDRUG RESISTANCE PROTEIN NORM-RELATED"/>
    <property type="match status" value="1"/>
</dbReference>
<comment type="subcellular location">
    <subcellularLocation>
        <location evidence="1">Cell membrane</location>
        <topology evidence="1">Multi-pass membrane protein</topology>
    </subcellularLocation>
</comment>
<feature type="transmembrane region" description="Helical" evidence="7">
    <location>
        <begin position="390"/>
        <end position="414"/>
    </location>
</feature>
<evidence type="ECO:0000313" key="9">
    <source>
        <dbReference type="Proteomes" id="UP000030624"/>
    </source>
</evidence>
<gene>
    <name evidence="8" type="ORF">GACE_1582</name>
</gene>
<feature type="transmembrane region" description="Helical" evidence="7">
    <location>
        <begin position="318"/>
        <end position="338"/>
    </location>
</feature>
<reference evidence="8 9" key="1">
    <citation type="journal article" date="2015" name="Appl. Environ. Microbiol.">
        <title>The Geoglobus acetivorans genome: Fe(III) reduction, acetate utilization, autotrophic growth, and degradation of aromatic compounds in a hyperthermophilic archaeon.</title>
        <authorList>
            <person name="Mardanov A.V."/>
            <person name="Slododkina G.B."/>
            <person name="Slobodkin A.I."/>
            <person name="Beletsky A.V."/>
            <person name="Gavrilov S.N."/>
            <person name="Kublanov I.V."/>
            <person name="Bonch-Osmolovskaya E.A."/>
            <person name="Skryabin K.G."/>
            <person name="Ravin N.V."/>
        </authorList>
    </citation>
    <scope>NUCLEOTIDE SEQUENCE [LARGE SCALE GENOMIC DNA]</scope>
    <source>
        <strain evidence="8 9">SBH6</strain>
    </source>
</reference>
<dbReference type="NCBIfam" id="TIGR00797">
    <property type="entry name" value="matE"/>
    <property type="match status" value="1"/>
</dbReference>
<feature type="transmembrane region" description="Helical" evidence="7">
    <location>
        <begin position="284"/>
        <end position="306"/>
    </location>
</feature>
<name>A0A0A7GI32_GEOAI</name>